<dbReference type="Gene3D" id="2.60.200.20">
    <property type="match status" value="1"/>
</dbReference>
<sequence length="141" mass="15472">MNQTRIDASAPSEIEWLDGATRPWLAPVEAPQPVPAPRGPEESSGRARLVINRGPDAGTGFAISTPRTTIGRSRECDIVVDDTTVSREHAELRRREGRYVLVDGGSLNGTYLNRLPVESAELNDGDEIWVGKVRFTFRTDG</sequence>
<dbReference type="InterPro" id="IPR008984">
    <property type="entry name" value="SMAD_FHA_dom_sf"/>
</dbReference>
<feature type="region of interest" description="Disordered" evidence="2">
    <location>
        <begin position="24"/>
        <end position="46"/>
    </location>
</feature>
<keyword evidence="1" id="KW-0597">Phosphoprotein</keyword>
<dbReference type="SMART" id="SM00240">
    <property type="entry name" value="FHA"/>
    <property type="match status" value="1"/>
</dbReference>
<evidence type="ECO:0000256" key="1">
    <source>
        <dbReference type="ARBA" id="ARBA00022553"/>
    </source>
</evidence>
<evidence type="ECO:0000313" key="4">
    <source>
        <dbReference type="EMBL" id="MBB5156435.1"/>
    </source>
</evidence>
<evidence type="ECO:0000259" key="3">
    <source>
        <dbReference type="PROSITE" id="PS50006"/>
    </source>
</evidence>
<dbReference type="InterPro" id="IPR050923">
    <property type="entry name" value="Cell_Proc_Reg/RNA_Proc"/>
</dbReference>
<dbReference type="EMBL" id="JACHIW010000001">
    <property type="protein sequence ID" value="MBB5156435.1"/>
    <property type="molecule type" value="Genomic_DNA"/>
</dbReference>
<protein>
    <recommendedName>
        <fullName evidence="3">FHA domain-containing protein</fullName>
    </recommendedName>
</protein>
<dbReference type="Proteomes" id="UP000584374">
    <property type="component" value="Unassembled WGS sequence"/>
</dbReference>
<proteinExistence type="predicted"/>
<comment type="caution">
    <text evidence="4">The sequence shown here is derived from an EMBL/GenBank/DDBJ whole genome shotgun (WGS) entry which is preliminary data.</text>
</comment>
<feature type="domain" description="FHA" evidence="3">
    <location>
        <begin position="68"/>
        <end position="117"/>
    </location>
</feature>
<dbReference type="PROSITE" id="PS50006">
    <property type="entry name" value="FHA_DOMAIN"/>
    <property type="match status" value="1"/>
</dbReference>
<organism evidence="4 5">
    <name type="scientific">Saccharopolyspora phatthalungensis</name>
    <dbReference type="NCBI Taxonomy" id="664693"/>
    <lineage>
        <taxon>Bacteria</taxon>
        <taxon>Bacillati</taxon>
        <taxon>Actinomycetota</taxon>
        <taxon>Actinomycetes</taxon>
        <taxon>Pseudonocardiales</taxon>
        <taxon>Pseudonocardiaceae</taxon>
        <taxon>Saccharopolyspora</taxon>
    </lineage>
</organism>
<keyword evidence="5" id="KW-1185">Reference proteome</keyword>
<dbReference type="Pfam" id="PF00498">
    <property type="entry name" value="FHA"/>
    <property type="match status" value="1"/>
</dbReference>
<dbReference type="AlphaFoldDB" id="A0A840QDA0"/>
<evidence type="ECO:0000313" key="5">
    <source>
        <dbReference type="Proteomes" id="UP000584374"/>
    </source>
</evidence>
<name>A0A840QDA0_9PSEU</name>
<accession>A0A840QDA0</accession>
<dbReference type="InterPro" id="IPR000253">
    <property type="entry name" value="FHA_dom"/>
</dbReference>
<dbReference type="SUPFAM" id="SSF49879">
    <property type="entry name" value="SMAD/FHA domain"/>
    <property type="match status" value="1"/>
</dbReference>
<reference evidence="4 5" key="1">
    <citation type="submission" date="2020-08" db="EMBL/GenBank/DDBJ databases">
        <title>Sequencing the genomes of 1000 actinobacteria strains.</title>
        <authorList>
            <person name="Klenk H.-P."/>
        </authorList>
    </citation>
    <scope>NUCLEOTIDE SEQUENCE [LARGE SCALE GENOMIC DNA]</scope>
    <source>
        <strain evidence="4 5">DSM 45584</strain>
    </source>
</reference>
<evidence type="ECO:0000256" key="2">
    <source>
        <dbReference type="SAM" id="MobiDB-lite"/>
    </source>
</evidence>
<gene>
    <name evidence="4" type="ORF">BJ970_003969</name>
</gene>
<dbReference type="PANTHER" id="PTHR23308">
    <property type="entry name" value="NUCLEAR INHIBITOR OF PROTEIN PHOSPHATASE-1"/>
    <property type="match status" value="1"/>
</dbReference>